<proteinExistence type="predicted"/>
<evidence type="ECO:0008006" key="4">
    <source>
        <dbReference type="Google" id="ProtNLM"/>
    </source>
</evidence>
<accession>A0A1H3QNW5</accession>
<dbReference type="Proteomes" id="UP000199632">
    <property type="component" value="Unassembled WGS sequence"/>
</dbReference>
<reference evidence="3" key="1">
    <citation type="submission" date="2016-10" db="EMBL/GenBank/DDBJ databases">
        <authorList>
            <person name="Varghese N."/>
            <person name="Submissions S."/>
        </authorList>
    </citation>
    <scope>NUCLEOTIDE SEQUENCE [LARGE SCALE GENOMIC DNA]</scope>
    <source>
        <strain evidence="3">DSM 44718</strain>
    </source>
</reference>
<gene>
    <name evidence="2" type="ORF">SAMN05421684_3025</name>
</gene>
<dbReference type="AlphaFoldDB" id="A0A1H3QNW5"/>
<feature type="compositionally biased region" description="Basic and acidic residues" evidence="1">
    <location>
        <begin position="44"/>
        <end position="59"/>
    </location>
</feature>
<name>A0A1H3QNW5_9ACTN</name>
<sequence>MGWTVYVHPDAEDELLRLPAKEERSMLLAIDKLKAMGRALPHPHRSDVRGTDEPLRELRPRRGASPWRAFYRDYDAHSVVGSIGPEAAKDKRGFDQAVDAAVKRLATIEDS</sequence>
<dbReference type="EMBL" id="FNQB01000002">
    <property type="protein sequence ID" value="SDZ14781.1"/>
    <property type="molecule type" value="Genomic_DNA"/>
</dbReference>
<dbReference type="InterPro" id="IPR009241">
    <property type="entry name" value="HigB-like"/>
</dbReference>
<protein>
    <recommendedName>
        <fullName evidence="4">Phage derived protein Gp49-like</fullName>
    </recommendedName>
</protein>
<evidence type="ECO:0000313" key="3">
    <source>
        <dbReference type="Proteomes" id="UP000199632"/>
    </source>
</evidence>
<dbReference type="OrthoDB" id="5147237at2"/>
<evidence type="ECO:0000256" key="1">
    <source>
        <dbReference type="SAM" id="MobiDB-lite"/>
    </source>
</evidence>
<dbReference type="RefSeq" id="WP_143049767.1">
    <property type="nucleotide sequence ID" value="NZ_BOND01000009.1"/>
</dbReference>
<evidence type="ECO:0000313" key="2">
    <source>
        <dbReference type="EMBL" id="SDZ14781.1"/>
    </source>
</evidence>
<dbReference type="Pfam" id="PF05973">
    <property type="entry name" value="Gp49"/>
    <property type="match status" value="1"/>
</dbReference>
<feature type="region of interest" description="Disordered" evidence="1">
    <location>
        <begin position="40"/>
        <end position="59"/>
    </location>
</feature>
<keyword evidence="3" id="KW-1185">Reference proteome</keyword>
<dbReference type="STRING" id="137265.SAMN05421684_3025"/>
<organism evidence="2 3">
    <name type="scientific">Asanoa ishikariensis</name>
    <dbReference type="NCBI Taxonomy" id="137265"/>
    <lineage>
        <taxon>Bacteria</taxon>
        <taxon>Bacillati</taxon>
        <taxon>Actinomycetota</taxon>
        <taxon>Actinomycetes</taxon>
        <taxon>Micromonosporales</taxon>
        <taxon>Micromonosporaceae</taxon>
        <taxon>Asanoa</taxon>
    </lineage>
</organism>